<dbReference type="Proteomes" id="UP001501586">
    <property type="component" value="Unassembled WGS sequence"/>
</dbReference>
<comment type="caution">
    <text evidence="2">The sequence shown here is derived from an EMBL/GenBank/DDBJ whole genome shotgun (WGS) entry which is preliminary data.</text>
</comment>
<evidence type="ECO:0000313" key="3">
    <source>
        <dbReference type="Proteomes" id="UP001501586"/>
    </source>
</evidence>
<dbReference type="Gene3D" id="1.20.1260.10">
    <property type="match status" value="1"/>
</dbReference>
<name>A0ABP8EJD6_9MICO</name>
<dbReference type="InterPro" id="IPR012347">
    <property type="entry name" value="Ferritin-like"/>
</dbReference>
<dbReference type="Pfam" id="PF13794">
    <property type="entry name" value="MiaE_2"/>
    <property type="match status" value="1"/>
</dbReference>
<keyword evidence="3" id="KW-1185">Reference proteome</keyword>
<dbReference type="InterPro" id="IPR059125">
    <property type="entry name" value="Ferritin_actino"/>
</dbReference>
<accession>A0ABP8EJD6</accession>
<evidence type="ECO:0000313" key="2">
    <source>
        <dbReference type="EMBL" id="GAA4284074.1"/>
    </source>
</evidence>
<protein>
    <submittedName>
        <fullName evidence="2">Ferritin-like fold-containing protein</fullName>
    </submittedName>
</protein>
<sequence length="210" mass="23019">MSDAARPADAQVTTLVIMAFGELTTFERTATDAQFAPSVRDKVGLVDVAGHALNHYQALVERIEALGGDVVELMQDIAPEFTAFGERTRPRDWYESLMKGYVFDGILRDFYRAALVNLDETSERVATAVLDDTRQTEYLRARLASGIADEADLASRLALWGRRLVAEAVDRARRLIGRFDLAGDDGAIGALSQKVMSNHSLRMSALGLVA</sequence>
<dbReference type="RefSeq" id="WP_236864192.1">
    <property type="nucleotide sequence ID" value="NZ_BAABAZ010000005.1"/>
</dbReference>
<feature type="domain" description="Ferritin-like" evidence="1">
    <location>
        <begin position="11"/>
        <end position="177"/>
    </location>
</feature>
<reference evidence="3" key="1">
    <citation type="journal article" date="2019" name="Int. J. Syst. Evol. Microbiol.">
        <title>The Global Catalogue of Microorganisms (GCM) 10K type strain sequencing project: providing services to taxonomists for standard genome sequencing and annotation.</title>
        <authorList>
            <consortium name="The Broad Institute Genomics Platform"/>
            <consortium name="The Broad Institute Genome Sequencing Center for Infectious Disease"/>
            <person name="Wu L."/>
            <person name="Ma J."/>
        </authorList>
    </citation>
    <scope>NUCLEOTIDE SEQUENCE [LARGE SCALE GENOMIC DNA]</scope>
    <source>
        <strain evidence="3">JCM 17458</strain>
    </source>
</reference>
<gene>
    <name evidence="2" type="ORF">GCM10022261_16050</name>
</gene>
<dbReference type="EMBL" id="BAABAZ010000005">
    <property type="protein sequence ID" value="GAA4284074.1"/>
    <property type="molecule type" value="Genomic_DNA"/>
</dbReference>
<proteinExistence type="predicted"/>
<evidence type="ECO:0000259" key="1">
    <source>
        <dbReference type="Pfam" id="PF13794"/>
    </source>
</evidence>
<organism evidence="2 3">
    <name type="scientific">Brevibacterium daeguense</name>
    <dbReference type="NCBI Taxonomy" id="909936"/>
    <lineage>
        <taxon>Bacteria</taxon>
        <taxon>Bacillati</taxon>
        <taxon>Actinomycetota</taxon>
        <taxon>Actinomycetes</taxon>
        <taxon>Micrococcales</taxon>
        <taxon>Brevibacteriaceae</taxon>
        <taxon>Brevibacterium</taxon>
    </lineage>
</organism>